<dbReference type="PROSITE" id="PS00028">
    <property type="entry name" value="ZINC_FINGER_C2H2_1"/>
    <property type="match status" value="2"/>
</dbReference>
<dbReference type="PROSITE" id="PS50157">
    <property type="entry name" value="ZINC_FINGER_C2H2_2"/>
    <property type="match status" value="2"/>
</dbReference>
<keyword evidence="8" id="KW-1185">Reference proteome</keyword>
<keyword evidence="1" id="KW-0479">Metal-binding</keyword>
<feature type="domain" description="C2H2-type" evidence="6">
    <location>
        <begin position="41"/>
        <end position="70"/>
    </location>
</feature>
<feature type="region of interest" description="Disordered" evidence="5">
    <location>
        <begin position="92"/>
        <end position="133"/>
    </location>
</feature>
<reference evidence="7 8" key="1">
    <citation type="submission" date="2023-04" db="EMBL/GenBank/DDBJ databases">
        <title>Genome of Basidiobolus ranarum AG-B5.</title>
        <authorList>
            <person name="Stajich J.E."/>
            <person name="Carter-House D."/>
            <person name="Gryganskyi A."/>
        </authorList>
    </citation>
    <scope>NUCLEOTIDE SEQUENCE [LARGE SCALE GENOMIC DNA]</scope>
    <source>
        <strain evidence="7 8">AG-B5</strain>
    </source>
</reference>
<feature type="compositionally biased region" description="Polar residues" evidence="5">
    <location>
        <begin position="245"/>
        <end position="267"/>
    </location>
</feature>
<dbReference type="Proteomes" id="UP001479436">
    <property type="component" value="Unassembled WGS sequence"/>
</dbReference>
<feature type="region of interest" description="Disordered" evidence="5">
    <location>
        <begin position="15"/>
        <end position="37"/>
    </location>
</feature>
<evidence type="ECO:0000259" key="6">
    <source>
        <dbReference type="PROSITE" id="PS50157"/>
    </source>
</evidence>
<dbReference type="Pfam" id="PF00096">
    <property type="entry name" value="zf-C2H2"/>
    <property type="match status" value="1"/>
</dbReference>
<evidence type="ECO:0000256" key="1">
    <source>
        <dbReference type="ARBA" id="ARBA00022723"/>
    </source>
</evidence>
<feature type="compositionally biased region" description="Low complexity" evidence="5">
    <location>
        <begin position="104"/>
        <end position="114"/>
    </location>
</feature>
<evidence type="ECO:0000313" key="8">
    <source>
        <dbReference type="Proteomes" id="UP001479436"/>
    </source>
</evidence>
<feature type="domain" description="C2H2-type" evidence="6">
    <location>
        <begin position="71"/>
        <end position="100"/>
    </location>
</feature>
<dbReference type="EMBL" id="JASJQH010000971">
    <property type="protein sequence ID" value="KAK9762402.1"/>
    <property type="molecule type" value="Genomic_DNA"/>
</dbReference>
<protein>
    <submittedName>
        <fullName evidence="7">Up in starvation</fullName>
    </submittedName>
</protein>
<evidence type="ECO:0000313" key="7">
    <source>
        <dbReference type="EMBL" id="KAK9762402.1"/>
    </source>
</evidence>
<dbReference type="PANTHER" id="PTHR23235">
    <property type="entry name" value="KRUEPPEL-LIKE TRANSCRIPTION FACTOR"/>
    <property type="match status" value="1"/>
</dbReference>
<evidence type="ECO:0000256" key="5">
    <source>
        <dbReference type="SAM" id="MobiDB-lite"/>
    </source>
</evidence>
<keyword evidence="2 4" id="KW-0863">Zinc-finger</keyword>
<proteinExistence type="predicted"/>
<organism evidence="7 8">
    <name type="scientific">Basidiobolus ranarum</name>
    <dbReference type="NCBI Taxonomy" id="34480"/>
    <lineage>
        <taxon>Eukaryota</taxon>
        <taxon>Fungi</taxon>
        <taxon>Fungi incertae sedis</taxon>
        <taxon>Zoopagomycota</taxon>
        <taxon>Entomophthoromycotina</taxon>
        <taxon>Basidiobolomycetes</taxon>
        <taxon>Basidiobolales</taxon>
        <taxon>Basidiobolaceae</taxon>
        <taxon>Basidiobolus</taxon>
    </lineage>
</organism>
<dbReference type="PANTHER" id="PTHR23235:SF127">
    <property type="entry name" value="TRANSCRIPTION FACTOR, PUTATIVE (AFU_ORTHOLOGUE AFUA_3G09820)-RELATED"/>
    <property type="match status" value="1"/>
</dbReference>
<name>A0ABR2WLN9_9FUNG</name>
<comment type="caution">
    <text evidence="7">The sequence shown here is derived from an EMBL/GenBank/DDBJ whole genome shotgun (WGS) entry which is preliminary data.</text>
</comment>
<keyword evidence="3" id="KW-0862">Zinc</keyword>
<dbReference type="InterPro" id="IPR013087">
    <property type="entry name" value="Znf_C2H2_type"/>
</dbReference>
<feature type="region of interest" description="Disordered" evidence="5">
    <location>
        <begin position="245"/>
        <end position="277"/>
    </location>
</feature>
<evidence type="ECO:0000256" key="4">
    <source>
        <dbReference type="PROSITE-ProRule" id="PRU00042"/>
    </source>
</evidence>
<dbReference type="SUPFAM" id="SSF57667">
    <property type="entry name" value="beta-beta-alpha zinc fingers"/>
    <property type="match status" value="1"/>
</dbReference>
<evidence type="ECO:0000256" key="3">
    <source>
        <dbReference type="ARBA" id="ARBA00022833"/>
    </source>
</evidence>
<dbReference type="InterPro" id="IPR036236">
    <property type="entry name" value="Znf_C2H2_sf"/>
</dbReference>
<accession>A0ABR2WLN9</accession>
<gene>
    <name evidence="7" type="primary">USV1_2</name>
    <name evidence="7" type="ORF">K7432_011881</name>
</gene>
<dbReference type="Gene3D" id="3.30.160.60">
    <property type="entry name" value="Classic Zinc Finger"/>
    <property type="match status" value="2"/>
</dbReference>
<dbReference type="SMART" id="SM00355">
    <property type="entry name" value="ZnF_C2H2"/>
    <property type="match status" value="2"/>
</dbReference>
<evidence type="ECO:0000256" key="2">
    <source>
        <dbReference type="ARBA" id="ARBA00022771"/>
    </source>
</evidence>
<sequence length="287" mass="31890">MEHIQNMNLHNIAIPLLSPQDSSKKKQVRGRNGEPHKPKIFQCTFGDCRMVFTRAEHLARHERKHTGEKPFQCIIPNCSRIFSRFDNMMQHVQTHSSRTGKPPLSGLMSNLSSGSRRKNSGKPPHSCNESSKLPNAPNFLQSMGIPLSPSQPILPPYEPTLDSIFYPKLSPITELKSIDMFGLSSTGSNILKRRFSQPVAVAYQHGIPQKRRLSLDPTLLFNEQTAGPFHMSNTELITASAQSYHSLTPVSEEGPSTSNTPKISPNESVHRGGTSRRLSVVDICNSS</sequence>